<keyword evidence="9 11" id="KW-0472">Membrane</keyword>
<evidence type="ECO:0000256" key="7">
    <source>
        <dbReference type="ARBA" id="ARBA00022989"/>
    </source>
</evidence>
<feature type="transmembrane region" description="Helical" evidence="11">
    <location>
        <begin position="72"/>
        <end position="95"/>
    </location>
</feature>
<dbReference type="NCBIfam" id="NF004484">
    <property type="entry name" value="PRK05815.3-2"/>
    <property type="match status" value="1"/>
</dbReference>
<dbReference type="PANTHER" id="PTHR42823">
    <property type="entry name" value="ATP SYNTHASE SUBUNIT A, CHLOROPLASTIC"/>
    <property type="match status" value="1"/>
</dbReference>
<dbReference type="PRINTS" id="PR00123">
    <property type="entry name" value="ATPASEA"/>
</dbReference>
<evidence type="ECO:0000256" key="10">
    <source>
        <dbReference type="ARBA" id="ARBA00023310"/>
    </source>
</evidence>
<keyword evidence="6 11" id="KW-0375">Hydrogen ion transport</keyword>
<reference evidence="12" key="2">
    <citation type="submission" date="2021-04" db="EMBL/GenBank/DDBJ databases">
        <authorList>
            <person name="Dong X."/>
        </authorList>
    </citation>
    <scope>NUCLEOTIDE SEQUENCE</scope>
    <source>
        <strain evidence="12">ZWT</strain>
    </source>
</reference>
<dbReference type="GO" id="GO:0042777">
    <property type="term" value="P:proton motive force-driven plasma membrane ATP synthesis"/>
    <property type="evidence" value="ECO:0007669"/>
    <property type="project" value="TreeGrafter"/>
</dbReference>
<dbReference type="CDD" id="cd00310">
    <property type="entry name" value="ATP-synt_Fo_a_6"/>
    <property type="match status" value="1"/>
</dbReference>
<accession>A0A9J6P023</accession>
<dbReference type="GO" id="GO:0046933">
    <property type="term" value="F:proton-transporting ATP synthase activity, rotational mechanism"/>
    <property type="evidence" value="ECO:0007669"/>
    <property type="project" value="UniProtKB-UniRule"/>
</dbReference>
<keyword evidence="8 11" id="KW-0406">Ion transport</keyword>
<keyword evidence="4 11" id="KW-0138">CF(0)</keyword>
<protein>
    <recommendedName>
        <fullName evidence="11">ATP synthase subunit a</fullName>
    </recommendedName>
    <alternativeName>
        <fullName evidence="11">ATP synthase F0 sector subunit a</fullName>
    </alternativeName>
    <alternativeName>
        <fullName evidence="11">F-ATPase subunit 6</fullName>
    </alternativeName>
</protein>
<dbReference type="Pfam" id="PF00119">
    <property type="entry name" value="ATP-synt_A"/>
    <property type="match status" value="1"/>
</dbReference>
<dbReference type="Gene3D" id="1.20.120.220">
    <property type="entry name" value="ATP synthase, F0 complex, subunit A"/>
    <property type="match status" value="1"/>
</dbReference>
<evidence type="ECO:0000256" key="5">
    <source>
        <dbReference type="ARBA" id="ARBA00022692"/>
    </source>
</evidence>
<name>A0A9J6P023_9CLOT</name>
<dbReference type="Proteomes" id="UP001056429">
    <property type="component" value="Unassembled WGS sequence"/>
</dbReference>
<dbReference type="InterPro" id="IPR000568">
    <property type="entry name" value="ATP_synth_F0_asu"/>
</dbReference>
<evidence type="ECO:0000256" key="2">
    <source>
        <dbReference type="ARBA" id="ARBA00006810"/>
    </source>
</evidence>
<dbReference type="RefSeq" id="WP_250858542.1">
    <property type="nucleotide sequence ID" value="NZ_JAGSOJ010000001.1"/>
</dbReference>
<evidence type="ECO:0000256" key="9">
    <source>
        <dbReference type="ARBA" id="ARBA00023136"/>
    </source>
</evidence>
<dbReference type="EMBL" id="JAGSOJ010000001">
    <property type="protein sequence ID" value="MCM1989550.1"/>
    <property type="molecule type" value="Genomic_DNA"/>
</dbReference>
<dbReference type="InterPro" id="IPR045082">
    <property type="entry name" value="ATP_syn_F0_a_bact/chloroplast"/>
</dbReference>
<proteinExistence type="inferred from homology"/>
<comment type="similarity">
    <text evidence="2 11">Belongs to the ATPase A chain family.</text>
</comment>
<feature type="transmembrane region" description="Helical" evidence="11">
    <location>
        <begin position="101"/>
        <end position="120"/>
    </location>
</feature>
<dbReference type="GO" id="GO:0005886">
    <property type="term" value="C:plasma membrane"/>
    <property type="evidence" value="ECO:0007669"/>
    <property type="project" value="UniProtKB-SubCell"/>
</dbReference>
<keyword evidence="7 11" id="KW-1133">Transmembrane helix</keyword>
<feature type="transmembrane region" description="Helical" evidence="11">
    <location>
        <begin position="20"/>
        <end position="39"/>
    </location>
</feature>
<evidence type="ECO:0000313" key="12">
    <source>
        <dbReference type="EMBL" id="MCM1989550.1"/>
    </source>
</evidence>
<keyword evidence="10 11" id="KW-0066">ATP synthesis</keyword>
<evidence type="ECO:0000256" key="4">
    <source>
        <dbReference type="ARBA" id="ARBA00022547"/>
    </source>
</evidence>
<evidence type="ECO:0000313" key="13">
    <source>
        <dbReference type="Proteomes" id="UP001056429"/>
    </source>
</evidence>
<keyword evidence="11" id="KW-1003">Cell membrane</keyword>
<reference evidence="12" key="1">
    <citation type="journal article" date="2021" name="mSystems">
        <title>Bacteria and Archaea Synergistically Convert Glycine Betaine to Biogenic Methane in the Formosa Cold Seep of the South China Sea.</title>
        <authorList>
            <person name="Li L."/>
            <person name="Zhang W."/>
            <person name="Zhang S."/>
            <person name="Song L."/>
            <person name="Sun Q."/>
            <person name="Zhang H."/>
            <person name="Xiang H."/>
            <person name="Dong X."/>
        </authorList>
    </citation>
    <scope>NUCLEOTIDE SEQUENCE</scope>
    <source>
        <strain evidence="12">ZWT</strain>
    </source>
</reference>
<keyword evidence="13" id="KW-1185">Reference proteome</keyword>
<dbReference type="SUPFAM" id="SSF81336">
    <property type="entry name" value="F1F0 ATP synthase subunit A"/>
    <property type="match status" value="1"/>
</dbReference>
<dbReference type="AlphaFoldDB" id="A0A9J6P023"/>
<feature type="transmembrane region" description="Helical" evidence="11">
    <location>
        <begin position="154"/>
        <end position="173"/>
    </location>
</feature>
<evidence type="ECO:0000256" key="1">
    <source>
        <dbReference type="ARBA" id="ARBA00004141"/>
    </source>
</evidence>
<dbReference type="PROSITE" id="PS00449">
    <property type="entry name" value="ATPASE_A"/>
    <property type="match status" value="1"/>
</dbReference>
<comment type="caution">
    <text evidence="12">The sequence shown here is derived from an EMBL/GenBank/DDBJ whole genome shotgun (WGS) entry which is preliminary data.</text>
</comment>
<dbReference type="InterPro" id="IPR023011">
    <property type="entry name" value="ATP_synth_F0_asu_AS"/>
</dbReference>
<comment type="subcellular location">
    <subcellularLocation>
        <location evidence="11">Cell membrane</location>
        <topology evidence="11">Multi-pass membrane protein</topology>
    </subcellularLocation>
    <subcellularLocation>
        <location evidence="1">Membrane</location>
        <topology evidence="1">Multi-pass membrane protein</topology>
    </subcellularLocation>
</comment>
<dbReference type="InterPro" id="IPR035908">
    <property type="entry name" value="F0_ATP_A_sf"/>
</dbReference>
<keyword evidence="3 11" id="KW-0813">Transport</keyword>
<evidence type="ECO:0000256" key="8">
    <source>
        <dbReference type="ARBA" id="ARBA00023065"/>
    </source>
</evidence>
<comment type="function">
    <text evidence="11">Key component of the proton channel; it plays a direct role in the translocation of protons across the membrane.</text>
</comment>
<keyword evidence="5 11" id="KW-0812">Transmembrane</keyword>
<dbReference type="GO" id="GO:0045259">
    <property type="term" value="C:proton-transporting ATP synthase complex"/>
    <property type="evidence" value="ECO:0007669"/>
    <property type="project" value="UniProtKB-KW"/>
</dbReference>
<evidence type="ECO:0000256" key="11">
    <source>
        <dbReference type="HAMAP-Rule" id="MF_01393"/>
    </source>
</evidence>
<organism evidence="12 13">
    <name type="scientific">Oceanirhabdus seepicola</name>
    <dbReference type="NCBI Taxonomy" id="2828781"/>
    <lineage>
        <taxon>Bacteria</taxon>
        <taxon>Bacillati</taxon>
        <taxon>Bacillota</taxon>
        <taxon>Clostridia</taxon>
        <taxon>Eubacteriales</taxon>
        <taxon>Clostridiaceae</taxon>
        <taxon>Oceanirhabdus</taxon>
    </lineage>
</organism>
<evidence type="ECO:0000256" key="3">
    <source>
        <dbReference type="ARBA" id="ARBA00022448"/>
    </source>
</evidence>
<dbReference type="HAMAP" id="MF_01393">
    <property type="entry name" value="ATP_synth_a_bact"/>
    <property type="match status" value="1"/>
</dbReference>
<dbReference type="PANTHER" id="PTHR42823:SF3">
    <property type="entry name" value="ATP SYNTHASE SUBUNIT A, CHLOROPLASTIC"/>
    <property type="match status" value="1"/>
</dbReference>
<sequence length="221" mass="24798">MESEVLFSIFNFEVPLSLFIQWVVILLISLVAIISTINLKKFPKKGQVVVEAIVEKINNAVTENMGKSHKKYIPYIGTLIIYLGCLNLMGLFGIKPPTMDYNVALGLGLISFVVIQANAIKKLGIMKYFKGYAEPLPVLLPINIVERIVFPFSLSLRLFGNIFAATLIMEIVYEGLGSIFNPAMLLIPIPLHAYFDLFDGTLQMVIFVLLTMLNIKMIEEH</sequence>
<gene>
    <name evidence="11" type="primary">atpB</name>
    <name evidence="12" type="ORF">KDK92_07335</name>
</gene>
<evidence type="ECO:0000256" key="6">
    <source>
        <dbReference type="ARBA" id="ARBA00022781"/>
    </source>
</evidence>
<feature type="transmembrane region" description="Helical" evidence="11">
    <location>
        <begin position="193"/>
        <end position="215"/>
    </location>
</feature>